<organism evidence="4 5">
    <name type="scientific">Rhodococcoides corynebacterioides</name>
    <dbReference type="NCBI Taxonomy" id="53972"/>
    <lineage>
        <taxon>Bacteria</taxon>
        <taxon>Bacillati</taxon>
        <taxon>Actinomycetota</taxon>
        <taxon>Actinomycetes</taxon>
        <taxon>Mycobacteriales</taxon>
        <taxon>Nocardiaceae</taxon>
        <taxon>Rhodococcoides</taxon>
    </lineage>
</organism>
<keyword evidence="5" id="KW-1185">Reference proteome</keyword>
<dbReference type="Pfam" id="PF10708">
    <property type="entry name" value="DUF2510"/>
    <property type="match status" value="1"/>
</dbReference>
<keyword evidence="2" id="KW-0472">Membrane</keyword>
<dbReference type="EMBL" id="JAFBBK010000001">
    <property type="protein sequence ID" value="MBM7415847.1"/>
    <property type="molecule type" value="Genomic_DNA"/>
</dbReference>
<protein>
    <recommendedName>
        <fullName evidence="3">DUF2510 domain-containing protein</fullName>
    </recommendedName>
</protein>
<evidence type="ECO:0000313" key="5">
    <source>
        <dbReference type="Proteomes" id="UP000703038"/>
    </source>
</evidence>
<keyword evidence="2" id="KW-1133">Transmembrane helix</keyword>
<name>A0ABS2KV76_9NOCA</name>
<feature type="region of interest" description="Disordered" evidence="1">
    <location>
        <begin position="75"/>
        <end position="115"/>
    </location>
</feature>
<feature type="domain" description="DUF2510" evidence="3">
    <location>
        <begin position="9"/>
        <end position="38"/>
    </location>
</feature>
<feature type="transmembrane region" description="Helical" evidence="2">
    <location>
        <begin position="51"/>
        <end position="69"/>
    </location>
</feature>
<dbReference type="InterPro" id="IPR018929">
    <property type="entry name" value="DUF2510"/>
</dbReference>
<proteinExistence type="predicted"/>
<feature type="region of interest" description="Disordered" evidence="1">
    <location>
        <begin position="1"/>
        <end position="20"/>
    </location>
</feature>
<keyword evidence="2" id="KW-0812">Transmembrane</keyword>
<dbReference type="RefSeq" id="WP_204868803.1">
    <property type="nucleotide sequence ID" value="NZ_JAFBBK010000001.1"/>
</dbReference>
<evidence type="ECO:0000256" key="2">
    <source>
        <dbReference type="SAM" id="Phobius"/>
    </source>
</evidence>
<reference evidence="4 5" key="1">
    <citation type="submission" date="2021-01" db="EMBL/GenBank/DDBJ databases">
        <title>Genomics of switchgrass bacterial isolates.</title>
        <authorList>
            <person name="Shade A."/>
        </authorList>
    </citation>
    <scope>NUCLEOTIDE SEQUENCE [LARGE SCALE GENOMIC DNA]</scope>
    <source>
        <strain evidence="4 5">PvP111</strain>
    </source>
</reference>
<gene>
    <name evidence="4" type="ORF">JOE42_002580</name>
</gene>
<comment type="caution">
    <text evidence="4">The sequence shown here is derived from an EMBL/GenBank/DDBJ whole genome shotgun (WGS) entry which is preliminary data.</text>
</comment>
<feature type="compositionally biased region" description="Basic and acidic residues" evidence="1">
    <location>
        <begin position="87"/>
        <end position="115"/>
    </location>
</feature>
<dbReference type="Proteomes" id="UP000703038">
    <property type="component" value="Unassembled WGS sequence"/>
</dbReference>
<accession>A0ABS2KV76</accession>
<sequence length="205" mass="22081">MSEPHSGQPGWYPTPDGGQQYWDGQQWLNIPAPEASRPSVGHRNRKPGKKLILAVAVVVLVLVGAGAAAKFNHDSNVRQQEQAAQQAREEADQREAKRISDIQAEQERKDSAERLSRTLSVSGIETSVKQMAEGHVNKGLLDGPILSVSCSPVSGGSTDDLTETTTVFECFAANEDNGDGTMSGYKYNATMNWSSGEYTYGLGAP</sequence>
<evidence type="ECO:0000256" key="1">
    <source>
        <dbReference type="SAM" id="MobiDB-lite"/>
    </source>
</evidence>
<evidence type="ECO:0000313" key="4">
    <source>
        <dbReference type="EMBL" id="MBM7415847.1"/>
    </source>
</evidence>
<evidence type="ECO:0000259" key="3">
    <source>
        <dbReference type="Pfam" id="PF10708"/>
    </source>
</evidence>